<dbReference type="SUPFAM" id="SSF56112">
    <property type="entry name" value="Protein kinase-like (PK-like)"/>
    <property type="match status" value="1"/>
</dbReference>
<accession>A0A1B0CM46</accession>
<evidence type="ECO:0000313" key="2">
    <source>
        <dbReference type="EnsemblMetazoa" id="LLOJ005734-PA"/>
    </source>
</evidence>
<dbReference type="AlphaFoldDB" id="A0A1B0CM46"/>
<dbReference type="Proteomes" id="UP000092461">
    <property type="component" value="Unassembled WGS sequence"/>
</dbReference>
<proteinExistence type="predicted"/>
<dbReference type="Gene3D" id="3.90.1200.10">
    <property type="match status" value="1"/>
</dbReference>
<protein>
    <recommendedName>
        <fullName evidence="1">CHK kinase-like domain-containing protein</fullName>
    </recommendedName>
</protein>
<dbReference type="PANTHER" id="PTHR11012">
    <property type="entry name" value="PROTEIN KINASE-LIKE DOMAIN-CONTAINING"/>
    <property type="match status" value="1"/>
</dbReference>
<sequence>MRGTYRSSQLVAVSVQSSALCESQSLLLRRITSKENCINKTMTSIERQKSYIEGELTKVILANNDEFLNCKLIQCEATTSPQLDGFMAIIFKLNIVVQCQKTLQEKCYDLIVKLMKGSHDFRMRSKSFIQFGNEVYIYGRVIPTFGEFLANRNTLICWEKWIPKVYYHFYGSVPELSLIPESVLVLENISPIGFRNPTSRLELWGEYHALSYAMKLLNEEKLKELVDGIVPLCYQNEDNEESIYDVMHKVGLTRLFGYLSRRPEVNTGNLREELEALRVKYFNCPTKLLDRLRDDDPPYSVIHHGDYNRNNVLFRYDNSEKPLEMRMIDFQEVRYGSPAFDLSFFLYMNTTTATREQSWMELLRYYHTTLFRGLMEILQCDKLDERLKPFSFELFHRHFSRFAIYGVLISAHFLPWMDCSEEECELLSNLFVQNMRSPEFFDICLTAGVRCLMKKFSVLSNMLVKWDICDFSLSSSGTKSPIQQGWDGIVTNNSRNILPTIYAAG</sequence>
<dbReference type="Pfam" id="PF02958">
    <property type="entry name" value="EcKL"/>
    <property type="match status" value="1"/>
</dbReference>
<feature type="domain" description="CHK kinase-like" evidence="1">
    <location>
        <begin position="184"/>
        <end position="376"/>
    </location>
</feature>
<evidence type="ECO:0000313" key="3">
    <source>
        <dbReference type="Proteomes" id="UP000092461"/>
    </source>
</evidence>
<dbReference type="VEuPathDB" id="VectorBase:LLOJ005734"/>
<name>A0A1B0CM46_LUTLO</name>
<dbReference type="EnsemblMetazoa" id="LLOJ005734-RA">
    <property type="protein sequence ID" value="LLOJ005734-PA"/>
    <property type="gene ID" value="LLOJ005734"/>
</dbReference>
<dbReference type="EMBL" id="AJWK01018178">
    <property type="status" value="NOT_ANNOTATED_CDS"/>
    <property type="molecule type" value="Genomic_DNA"/>
</dbReference>
<keyword evidence="3" id="KW-1185">Reference proteome</keyword>
<dbReference type="InterPro" id="IPR015897">
    <property type="entry name" value="CHK_kinase-like"/>
</dbReference>
<dbReference type="SMART" id="SM00587">
    <property type="entry name" value="CHK"/>
    <property type="match status" value="1"/>
</dbReference>
<reference evidence="2" key="1">
    <citation type="submission" date="2020-05" db="UniProtKB">
        <authorList>
            <consortium name="EnsemblMetazoa"/>
        </authorList>
    </citation>
    <scope>IDENTIFICATION</scope>
    <source>
        <strain evidence="2">Jacobina</strain>
    </source>
</reference>
<dbReference type="VEuPathDB" id="VectorBase:LLONM1_011349"/>
<dbReference type="InterPro" id="IPR011009">
    <property type="entry name" value="Kinase-like_dom_sf"/>
</dbReference>
<dbReference type="InterPro" id="IPR004119">
    <property type="entry name" value="EcKL"/>
</dbReference>
<dbReference type="PANTHER" id="PTHR11012:SF4">
    <property type="entry name" value="LD42035P"/>
    <property type="match status" value="1"/>
</dbReference>
<organism evidence="2 3">
    <name type="scientific">Lutzomyia longipalpis</name>
    <name type="common">Sand fly</name>
    <dbReference type="NCBI Taxonomy" id="7200"/>
    <lineage>
        <taxon>Eukaryota</taxon>
        <taxon>Metazoa</taxon>
        <taxon>Ecdysozoa</taxon>
        <taxon>Arthropoda</taxon>
        <taxon>Hexapoda</taxon>
        <taxon>Insecta</taxon>
        <taxon>Pterygota</taxon>
        <taxon>Neoptera</taxon>
        <taxon>Endopterygota</taxon>
        <taxon>Diptera</taxon>
        <taxon>Nematocera</taxon>
        <taxon>Psychodoidea</taxon>
        <taxon>Psychodidae</taxon>
        <taxon>Lutzomyia</taxon>
        <taxon>Lutzomyia</taxon>
    </lineage>
</organism>
<evidence type="ECO:0000259" key="1">
    <source>
        <dbReference type="SMART" id="SM00587"/>
    </source>
</evidence>